<dbReference type="EMBL" id="JBEHCU010012164">
    <property type="protein sequence ID" value="KAL1375827.1"/>
    <property type="molecule type" value="Genomic_DNA"/>
</dbReference>
<dbReference type="GO" id="GO:0005272">
    <property type="term" value="F:sodium channel activity"/>
    <property type="evidence" value="ECO:0007669"/>
    <property type="project" value="UniProtKB-KW"/>
</dbReference>
<evidence type="ECO:0000256" key="12">
    <source>
        <dbReference type="RuleBase" id="RU000679"/>
    </source>
</evidence>
<keyword evidence="5 12" id="KW-0812">Transmembrane</keyword>
<keyword evidence="8 12" id="KW-0406">Ion transport</keyword>
<feature type="transmembrane region" description="Helical" evidence="13">
    <location>
        <begin position="610"/>
        <end position="634"/>
    </location>
</feature>
<dbReference type="PRINTS" id="PR01078">
    <property type="entry name" value="AMINACHANNEL"/>
</dbReference>
<keyword evidence="9 13" id="KW-0472">Membrane</keyword>
<keyword evidence="4 12" id="KW-0894">Sodium channel</keyword>
<sequence length="669" mass="77116">MRQVFAARAPGMKVCDASKINCYRTVYNSLIDLVVRVVMAGKTTTGCRCYPACNSIKYHAESHQIGLNFSKILATVNSFRSVAYDEQYSPAAMIISFKERHYLPLWRRELISTTDALAKLGGLFALLLGASAMSLGELFMLNYEFRRSSCRRILREYCTENFVYAVRLLADRQLLKFEKLWWLLWIVAAFTASCYAVKQLYHKWDENPVVNVYAPRLESISSVPFPAVTICPLSKTRQDVFNVTEAYQLVRNGTSLGKEREGMLRALAHVCSFSHHWQKFDHREDETVLQTLRKLAFRTETLIQWCMWRYKSVNCSEMISETLTQDGICYTFNALPADQLYRSGVISPEFLSFKTTSVANWTQDSGYSWDAGPNVYPHRPIGSGIKSGLYLLLSMRKIDQELWCRGPYTGYKIMVHPPDEVAVSSDLYLRLSNEDAVGVTVTPNVMYTSQSLRHISPLRCFFDNERYLRFFKVYNQLNCAIECMTNMTLRKCGCVKFSMPRTADTPVCDASKIGCFRNILKEVFDSQLRIEKTRSITSCGCFPACNSVQYQVQSTRFPFYVEEYRQAAGTVFEKYNDYDLSVMSVSFKDNHYLPIWRRELYGTTDVIAKFGGLFALLLGASAMSLSEIVYYSCIRPLRRERIPRLAVNWMFVLPWVCRERNPFRVPRNY</sequence>
<keyword evidence="10 12" id="KW-0739">Sodium transport</keyword>
<evidence type="ECO:0000256" key="5">
    <source>
        <dbReference type="ARBA" id="ARBA00022692"/>
    </source>
</evidence>
<evidence type="ECO:0000256" key="3">
    <source>
        <dbReference type="ARBA" id="ARBA00022448"/>
    </source>
</evidence>
<evidence type="ECO:0000256" key="13">
    <source>
        <dbReference type="SAM" id="Phobius"/>
    </source>
</evidence>
<dbReference type="Proteomes" id="UP001562425">
    <property type="component" value="Unassembled WGS sequence"/>
</dbReference>
<evidence type="ECO:0008006" key="16">
    <source>
        <dbReference type="Google" id="ProtNLM"/>
    </source>
</evidence>
<evidence type="ECO:0000256" key="11">
    <source>
        <dbReference type="ARBA" id="ARBA00023303"/>
    </source>
</evidence>
<dbReference type="Gene3D" id="2.60.470.10">
    <property type="entry name" value="Acid-sensing ion channels like domains"/>
    <property type="match status" value="1"/>
</dbReference>
<evidence type="ECO:0000256" key="4">
    <source>
        <dbReference type="ARBA" id="ARBA00022461"/>
    </source>
</evidence>
<evidence type="ECO:0000256" key="6">
    <source>
        <dbReference type="ARBA" id="ARBA00022989"/>
    </source>
</evidence>
<comment type="similarity">
    <text evidence="2 12">Belongs to the amiloride-sensitive sodium channel (TC 1.A.6) family.</text>
</comment>
<evidence type="ECO:0000256" key="7">
    <source>
        <dbReference type="ARBA" id="ARBA00023053"/>
    </source>
</evidence>
<comment type="caution">
    <text evidence="14">The sequence shown here is derived from an EMBL/GenBank/DDBJ whole genome shotgun (WGS) entry which is preliminary data.</text>
</comment>
<dbReference type="Gene3D" id="1.10.287.770">
    <property type="entry name" value="YojJ-like"/>
    <property type="match status" value="1"/>
</dbReference>
<evidence type="ECO:0000256" key="8">
    <source>
        <dbReference type="ARBA" id="ARBA00023065"/>
    </source>
</evidence>
<dbReference type="PANTHER" id="PTHR11690">
    <property type="entry name" value="AMILORIDE-SENSITIVE SODIUM CHANNEL-RELATED"/>
    <property type="match status" value="1"/>
</dbReference>
<protein>
    <recommendedName>
        <fullName evidence="16">Pickpocket</fullName>
    </recommendedName>
</protein>
<dbReference type="InterPro" id="IPR001873">
    <property type="entry name" value="ENaC"/>
</dbReference>
<evidence type="ECO:0000313" key="14">
    <source>
        <dbReference type="EMBL" id="KAL1375827.1"/>
    </source>
</evidence>
<organism evidence="14 15">
    <name type="scientific">Culex pipiens pipiens</name>
    <name type="common">Northern house mosquito</name>
    <dbReference type="NCBI Taxonomy" id="38569"/>
    <lineage>
        <taxon>Eukaryota</taxon>
        <taxon>Metazoa</taxon>
        <taxon>Ecdysozoa</taxon>
        <taxon>Arthropoda</taxon>
        <taxon>Hexapoda</taxon>
        <taxon>Insecta</taxon>
        <taxon>Pterygota</taxon>
        <taxon>Neoptera</taxon>
        <taxon>Endopterygota</taxon>
        <taxon>Diptera</taxon>
        <taxon>Nematocera</taxon>
        <taxon>Culicoidea</taxon>
        <taxon>Culicidae</taxon>
        <taxon>Culicinae</taxon>
        <taxon>Culicini</taxon>
        <taxon>Culex</taxon>
        <taxon>Culex</taxon>
    </lineage>
</organism>
<proteinExistence type="inferred from homology"/>
<dbReference type="PANTHER" id="PTHR11690:SF288">
    <property type="entry name" value="AMILORIDE-SENSITIVE NA+ CHANNEL-RELATED"/>
    <property type="match status" value="1"/>
</dbReference>
<evidence type="ECO:0000256" key="1">
    <source>
        <dbReference type="ARBA" id="ARBA00004141"/>
    </source>
</evidence>
<keyword evidence="15" id="KW-1185">Reference proteome</keyword>
<reference evidence="14 15" key="1">
    <citation type="submission" date="2024-05" db="EMBL/GenBank/DDBJ databases">
        <title>Culex pipiens pipiens assembly and annotation.</title>
        <authorList>
            <person name="Alout H."/>
            <person name="Durand T."/>
        </authorList>
    </citation>
    <scope>NUCLEOTIDE SEQUENCE [LARGE SCALE GENOMIC DNA]</scope>
    <source>
        <strain evidence="14">HA-2024</strain>
        <tissue evidence="14">Whole body</tissue>
    </source>
</reference>
<keyword evidence="11 12" id="KW-0407">Ion channel</keyword>
<evidence type="ECO:0000256" key="9">
    <source>
        <dbReference type="ARBA" id="ARBA00023136"/>
    </source>
</evidence>
<evidence type="ECO:0000256" key="10">
    <source>
        <dbReference type="ARBA" id="ARBA00023201"/>
    </source>
</evidence>
<keyword evidence="3 12" id="KW-0813">Transport</keyword>
<dbReference type="GO" id="GO:0016020">
    <property type="term" value="C:membrane"/>
    <property type="evidence" value="ECO:0007669"/>
    <property type="project" value="UniProtKB-SubCell"/>
</dbReference>
<dbReference type="AlphaFoldDB" id="A0ABD1CI88"/>
<name>A0ABD1CI88_CULPP</name>
<gene>
    <name evidence="14" type="ORF">pipiens_017255</name>
</gene>
<dbReference type="Pfam" id="PF00858">
    <property type="entry name" value="ASC"/>
    <property type="match status" value="2"/>
</dbReference>
<comment type="subcellular location">
    <subcellularLocation>
        <location evidence="1">Membrane</location>
        <topology evidence="1">Multi-pass membrane protein</topology>
    </subcellularLocation>
</comment>
<accession>A0ABD1CI88</accession>
<evidence type="ECO:0000256" key="2">
    <source>
        <dbReference type="ARBA" id="ARBA00007193"/>
    </source>
</evidence>
<keyword evidence="7" id="KW-0915">Sodium</keyword>
<evidence type="ECO:0000313" key="15">
    <source>
        <dbReference type="Proteomes" id="UP001562425"/>
    </source>
</evidence>
<keyword evidence="6 13" id="KW-1133">Transmembrane helix</keyword>